<sequence>MTRPSRAPRTAPPYRQPVARGQSYPPLGFTADGAPQYQYQPPTPAAAPPVTPPPVEPPTPMASPPKPPQDPKKRMLGGLAAVLVFVLAVAAALTFFSRDDDNQFAERSAPPATQPLDDPYLDDLEDPGPSADPNAPSAPRRTTPGAPGATAPTVYEVTTESPTAVVFLSRGRVTVGDAPGGPWVQSTVTYGGQARITLLVPEGEAASCRITIDGEEVATQQIEASTSVRLLTCESG</sequence>
<dbReference type="RefSeq" id="WP_345312574.1">
    <property type="nucleotide sequence ID" value="NZ_BAABIE010000003.1"/>
</dbReference>
<comment type="caution">
    <text evidence="3">The sequence shown here is derived from an EMBL/GenBank/DDBJ whole genome shotgun (WGS) entry which is preliminary data.</text>
</comment>
<dbReference type="EMBL" id="BAABIE010000003">
    <property type="protein sequence ID" value="GAA4742520.1"/>
    <property type="molecule type" value="Genomic_DNA"/>
</dbReference>
<evidence type="ECO:0000256" key="1">
    <source>
        <dbReference type="SAM" id="MobiDB-lite"/>
    </source>
</evidence>
<evidence type="ECO:0000313" key="4">
    <source>
        <dbReference type="Proteomes" id="UP001500822"/>
    </source>
</evidence>
<evidence type="ECO:0000313" key="3">
    <source>
        <dbReference type="EMBL" id="GAA4742520.1"/>
    </source>
</evidence>
<reference evidence="4" key="1">
    <citation type="journal article" date="2019" name="Int. J. Syst. Evol. Microbiol.">
        <title>The Global Catalogue of Microorganisms (GCM) 10K type strain sequencing project: providing services to taxonomists for standard genome sequencing and annotation.</title>
        <authorList>
            <consortium name="The Broad Institute Genomics Platform"/>
            <consortium name="The Broad Institute Genome Sequencing Center for Infectious Disease"/>
            <person name="Wu L."/>
            <person name="Ma J."/>
        </authorList>
    </citation>
    <scope>NUCLEOTIDE SEQUENCE [LARGE SCALE GENOMIC DNA]</scope>
    <source>
        <strain evidence="4">JCM 18077</strain>
    </source>
</reference>
<feature type="transmembrane region" description="Helical" evidence="2">
    <location>
        <begin position="76"/>
        <end position="96"/>
    </location>
</feature>
<evidence type="ECO:0000256" key="2">
    <source>
        <dbReference type="SAM" id="Phobius"/>
    </source>
</evidence>
<name>A0ABP8Z0F6_9ACTN</name>
<proteinExistence type="predicted"/>
<dbReference type="Proteomes" id="UP001500822">
    <property type="component" value="Unassembled WGS sequence"/>
</dbReference>
<feature type="compositionally biased region" description="Pro residues" evidence="1">
    <location>
        <begin position="41"/>
        <end position="68"/>
    </location>
</feature>
<gene>
    <name evidence="3" type="ORF">GCM10023217_08710</name>
</gene>
<keyword evidence="4" id="KW-1185">Reference proteome</keyword>
<evidence type="ECO:0008006" key="5">
    <source>
        <dbReference type="Google" id="ProtNLM"/>
    </source>
</evidence>
<keyword evidence="2" id="KW-0812">Transmembrane</keyword>
<feature type="compositionally biased region" description="Low complexity" evidence="1">
    <location>
        <begin position="138"/>
        <end position="152"/>
    </location>
</feature>
<keyword evidence="2" id="KW-1133">Transmembrane helix</keyword>
<feature type="region of interest" description="Disordered" evidence="1">
    <location>
        <begin position="1"/>
        <end position="73"/>
    </location>
</feature>
<organism evidence="3 4">
    <name type="scientific">Gordonia alkaliphila</name>
    <dbReference type="NCBI Taxonomy" id="1053547"/>
    <lineage>
        <taxon>Bacteria</taxon>
        <taxon>Bacillati</taxon>
        <taxon>Actinomycetota</taxon>
        <taxon>Actinomycetes</taxon>
        <taxon>Mycobacteriales</taxon>
        <taxon>Gordoniaceae</taxon>
        <taxon>Gordonia</taxon>
    </lineage>
</organism>
<protein>
    <recommendedName>
        <fullName evidence="5">MmpS family membrane protein</fullName>
    </recommendedName>
</protein>
<dbReference type="PRINTS" id="PR01217">
    <property type="entry name" value="PRICHEXTENSN"/>
</dbReference>
<keyword evidence="2" id="KW-0472">Membrane</keyword>
<feature type="region of interest" description="Disordered" evidence="1">
    <location>
        <begin position="103"/>
        <end position="152"/>
    </location>
</feature>
<accession>A0ABP8Z0F6</accession>